<sequence>MIADALKATEELKAAVPLLAGSTSEKDYRDALALVEHLLTHDPSSPLLDMVCVKIAEYENNLPEVAEFRKHMAALPSGIAVLSTLMEQYHLKQQDFPDEIGSKSLVSRILKGERQLTTEHIRKLSQRFGISPALFI</sequence>
<dbReference type="PROSITE" id="PS50943">
    <property type="entry name" value="HTH_CROC1"/>
    <property type="match status" value="1"/>
</dbReference>
<evidence type="ECO:0000313" key="2">
    <source>
        <dbReference type="EMBL" id="MCL2893308.1"/>
    </source>
</evidence>
<dbReference type="InterPro" id="IPR001387">
    <property type="entry name" value="Cro/C1-type_HTH"/>
</dbReference>
<organism evidence="2 3">
    <name type="scientific">Brenneria tiliae</name>
    <dbReference type="NCBI Taxonomy" id="2914984"/>
    <lineage>
        <taxon>Bacteria</taxon>
        <taxon>Pseudomonadati</taxon>
        <taxon>Pseudomonadota</taxon>
        <taxon>Gammaproteobacteria</taxon>
        <taxon>Enterobacterales</taxon>
        <taxon>Pectobacteriaceae</taxon>
        <taxon>Brenneria</taxon>
    </lineage>
</organism>
<dbReference type="EMBL" id="JAKPBZ010000111">
    <property type="protein sequence ID" value="MCL2893308.1"/>
    <property type="molecule type" value="Genomic_DNA"/>
</dbReference>
<dbReference type="SUPFAM" id="SSF47413">
    <property type="entry name" value="lambda repressor-like DNA-binding domains"/>
    <property type="match status" value="1"/>
</dbReference>
<proteinExistence type="predicted"/>
<accession>A0ABT0MVJ5</accession>
<comment type="caution">
    <text evidence="2">The sequence shown here is derived from an EMBL/GenBank/DDBJ whole genome shotgun (WGS) entry which is preliminary data.</text>
</comment>
<evidence type="ECO:0000313" key="3">
    <source>
        <dbReference type="Proteomes" id="UP001203069"/>
    </source>
</evidence>
<reference evidence="2 3" key="1">
    <citation type="submission" date="2022-02" db="EMBL/GenBank/DDBJ databases">
        <title>Description of Brenneria tiliae sp. nov. isolated from symptomatic Tilia x moltkei and Tilia x europaea trees in the UK.</title>
        <authorList>
            <person name="Kile H."/>
        </authorList>
    </citation>
    <scope>NUCLEOTIDE SEQUENCE [LARGE SCALE GENOMIC DNA]</scope>
    <source>
        <strain evidence="2 3">MC1SB4.1</strain>
    </source>
</reference>
<feature type="domain" description="HTH cro/C1-type" evidence="1">
    <location>
        <begin position="82"/>
        <end position="135"/>
    </location>
</feature>
<name>A0ABT0MVJ5_9GAMM</name>
<dbReference type="PANTHER" id="PTHR40455">
    <property type="entry name" value="ANTITOXIN HIGA"/>
    <property type="match status" value="1"/>
</dbReference>
<dbReference type="InterPro" id="IPR039060">
    <property type="entry name" value="Antitox_HigA"/>
</dbReference>
<dbReference type="RefSeq" id="WP_249230067.1">
    <property type="nucleotide sequence ID" value="NZ_JAKPBZ010000111.1"/>
</dbReference>
<dbReference type="PANTHER" id="PTHR40455:SF1">
    <property type="entry name" value="ANTITOXIN HIGA"/>
    <property type="match status" value="1"/>
</dbReference>
<dbReference type="CDD" id="cd00093">
    <property type="entry name" value="HTH_XRE"/>
    <property type="match status" value="1"/>
</dbReference>
<gene>
    <name evidence="2" type="ORF">MFP26_11505</name>
</gene>
<dbReference type="SMART" id="SM00530">
    <property type="entry name" value="HTH_XRE"/>
    <property type="match status" value="1"/>
</dbReference>
<dbReference type="Proteomes" id="UP001203069">
    <property type="component" value="Unassembled WGS sequence"/>
</dbReference>
<keyword evidence="3" id="KW-1185">Reference proteome</keyword>
<evidence type="ECO:0000259" key="1">
    <source>
        <dbReference type="PROSITE" id="PS50943"/>
    </source>
</evidence>
<dbReference type="Pfam" id="PF01381">
    <property type="entry name" value="HTH_3"/>
    <property type="match status" value="1"/>
</dbReference>
<dbReference type="Gene3D" id="1.10.260.40">
    <property type="entry name" value="lambda repressor-like DNA-binding domains"/>
    <property type="match status" value="1"/>
</dbReference>
<dbReference type="InterPro" id="IPR010982">
    <property type="entry name" value="Lambda_DNA-bd_dom_sf"/>
</dbReference>
<protein>
    <submittedName>
        <fullName evidence="2">Helix-turn-helix domain-containing protein</fullName>
    </submittedName>
</protein>